<evidence type="ECO:0000313" key="8">
    <source>
        <dbReference type="EMBL" id="JAP95771.1"/>
    </source>
</evidence>
<accession>A0A146KK09</accession>
<organism evidence="8">
    <name type="scientific">Trepomonas sp. PC1</name>
    <dbReference type="NCBI Taxonomy" id="1076344"/>
    <lineage>
        <taxon>Eukaryota</taxon>
        <taxon>Metamonada</taxon>
        <taxon>Diplomonadida</taxon>
        <taxon>Hexamitidae</taxon>
        <taxon>Hexamitinae</taxon>
        <taxon>Trepomonas</taxon>
    </lineage>
</organism>
<protein>
    <submittedName>
        <fullName evidence="8">Transport protein particle (TRAPP) component</fullName>
    </submittedName>
</protein>
<dbReference type="InterPro" id="IPR016696">
    <property type="entry name" value="TRAPP-I_su5"/>
</dbReference>
<keyword evidence="5" id="KW-0256">Endoplasmic reticulum</keyword>
<keyword evidence="6" id="KW-0931">ER-Golgi transport</keyword>
<dbReference type="SUPFAM" id="SSF111126">
    <property type="entry name" value="Ligand-binding domain in the NO signalling and Golgi transport"/>
    <property type="match status" value="1"/>
</dbReference>
<dbReference type="GO" id="GO:0006888">
    <property type="term" value="P:endoplasmic reticulum to Golgi vesicle-mediated transport"/>
    <property type="evidence" value="ECO:0007669"/>
    <property type="project" value="TreeGrafter"/>
</dbReference>
<dbReference type="PANTHER" id="PTHR20902:SF0">
    <property type="entry name" value="TRAFFICKING PROTEIN PARTICLE COMPLEX SUBUNIT 5"/>
    <property type="match status" value="1"/>
</dbReference>
<dbReference type="InterPro" id="IPR007194">
    <property type="entry name" value="TRAPP_component"/>
</dbReference>
<comment type="similarity">
    <text evidence="3">Belongs to the TRAPP small subunits family. BET3 subfamily.</text>
</comment>
<feature type="non-terminal residue" evidence="8">
    <location>
        <position position="188"/>
    </location>
</feature>
<comment type="subcellular location">
    <subcellularLocation>
        <location evidence="1">Endoplasmic reticulum</location>
    </subcellularLocation>
    <subcellularLocation>
        <location evidence="2">Golgi apparatus</location>
    </subcellularLocation>
</comment>
<evidence type="ECO:0000256" key="3">
    <source>
        <dbReference type="ARBA" id="ARBA00006218"/>
    </source>
</evidence>
<proteinExistence type="inferred from homology"/>
<evidence type="ECO:0000256" key="5">
    <source>
        <dbReference type="ARBA" id="ARBA00022824"/>
    </source>
</evidence>
<dbReference type="PANTHER" id="PTHR20902">
    <property type="entry name" value="41-2 PROTEIN ANTIGEN-RELATED"/>
    <property type="match status" value="1"/>
</dbReference>
<evidence type="ECO:0000256" key="2">
    <source>
        <dbReference type="ARBA" id="ARBA00004555"/>
    </source>
</evidence>
<dbReference type="Pfam" id="PF04051">
    <property type="entry name" value="TRAPP"/>
    <property type="match status" value="1"/>
</dbReference>
<feature type="non-terminal residue" evidence="8">
    <location>
        <position position="1"/>
    </location>
</feature>
<gene>
    <name evidence="8" type="ORF">TPC1_11119</name>
</gene>
<dbReference type="Gene3D" id="3.30.1380.20">
    <property type="entry name" value="Trafficking protein particle complex subunit 3"/>
    <property type="match status" value="1"/>
</dbReference>
<evidence type="ECO:0000256" key="7">
    <source>
        <dbReference type="ARBA" id="ARBA00023034"/>
    </source>
</evidence>
<sequence length="188" mass="22073">KSTQNLHEFNAMISTPINLQNTTLFGHLFCEFISYSRKVASNYEESEKILFSTGYDMGIRLWELFMLSSRVQSTDKQNKSFNSKIEIQQPKQFLDFIKEKYWKFLFNKNADSLEKIKGQDLQFYLIDKKPLTDKYVSYPQQYRGCVPSCLIGGVIKAALDLQMFEADVEVHLVEQNSEVLTYYHIKFK</sequence>
<dbReference type="GO" id="GO:1990072">
    <property type="term" value="C:TRAPPIII protein complex"/>
    <property type="evidence" value="ECO:0007669"/>
    <property type="project" value="TreeGrafter"/>
</dbReference>
<name>A0A146KK09_9EUKA</name>
<dbReference type="GO" id="GO:1990070">
    <property type="term" value="C:TRAPPI protein complex"/>
    <property type="evidence" value="ECO:0007669"/>
    <property type="project" value="TreeGrafter"/>
</dbReference>
<dbReference type="GO" id="GO:0005783">
    <property type="term" value="C:endoplasmic reticulum"/>
    <property type="evidence" value="ECO:0007669"/>
    <property type="project" value="UniProtKB-SubCell"/>
</dbReference>
<dbReference type="GO" id="GO:1990071">
    <property type="term" value="C:TRAPPII protein complex"/>
    <property type="evidence" value="ECO:0007669"/>
    <property type="project" value="TreeGrafter"/>
</dbReference>
<keyword evidence="7" id="KW-0333">Golgi apparatus</keyword>
<dbReference type="InterPro" id="IPR024096">
    <property type="entry name" value="NO_sig/Golgi_transp_ligand-bd"/>
</dbReference>
<evidence type="ECO:0000256" key="1">
    <source>
        <dbReference type="ARBA" id="ARBA00004240"/>
    </source>
</evidence>
<reference evidence="8" key="1">
    <citation type="submission" date="2015-07" db="EMBL/GenBank/DDBJ databases">
        <title>Adaptation to a free-living lifestyle via gene acquisitions in the diplomonad Trepomonas sp. PC1.</title>
        <authorList>
            <person name="Xu F."/>
            <person name="Jerlstrom-Hultqvist J."/>
            <person name="Kolisko M."/>
            <person name="Simpson A.G.B."/>
            <person name="Roger A.J."/>
            <person name="Svard S.G."/>
            <person name="Andersson J.O."/>
        </authorList>
    </citation>
    <scope>NUCLEOTIDE SEQUENCE</scope>
    <source>
        <strain evidence="8">PC1</strain>
    </source>
</reference>
<dbReference type="EMBL" id="GDID01000835">
    <property type="protein sequence ID" value="JAP95771.1"/>
    <property type="molecule type" value="Transcribed_RNA"/>
</dbReference>
<evidence type="ECO:0000256" key="6">
    <source>
        <dbReference type="ARBA" id="ARBA00022892"/>
    </source>
</evidence>
<evidence type="ECO:0000256" key="4">
    <source>
        <dbReference type="ARBA" id="ARBA00022448"/>
    </source>
</evidence>
<keyword evidence="4" id="KW-0813">Transport</keyword>
<dbReference type="AlphaFoldDB" id="A0A146KK09"/>